<dbReference type="InterPro" id="IPR011042">
    <property type="entry name" value="6-blade_b-propeller_TolB-like"/>
</dbReference>
<evidence type="ECO:0000313" key="1">
    <source>
        <dbReference type="EMBL" id="OQD84564.1"/>
    </source>
</evidence>
<name>A0A1V6Q5Q5_9EURO</name>
<reference evidence="2" key="1">
    <citation type="journal article" date="2017" name="Nat. Microbiol.">
        <title>Global analysis of biosynthetic gene clusters reveals vast potential of secondary metabolite production in Penicillium species.</title>
        <authorList>
            <person name="Nielsen J.C."/>
            <person name="Grijseels S."/>
            <person name="Prigent S."/>
            <person name="Ji B."/>
            <person name="Dainat J."/>
            <person name="Nielsen K.F."/>
            <person name="Frisvad J.C."/>
            <person name="Workman M."/>
            <person name="Nielsen J."/>
        </authorList>
    </citation>
    <scope>NUCLEOTIDE SEQUENCE [LARGE SCALE GENOMIC DNA]</scope>
    <source>
        <strain evidence="2">IBT 31811</strain>
    </source>
</reference>
<dbReference type="InterPro" id="IPR052998">
    <property type="entry name" value="Hetero-Diels-Alderase-like"/>
</dbReference>
<dbReference type="STRING" id="416450.A0A1V6Q5Q5"/>
<keyword evidence="2" id="KW-1185">Reference proteome</keyword>
<sequence>MNLKAEDLQWLQTPSARLEAELCIKAISKMFKIPTLILLLACHTLSADLREIYRFPNGTWIENIAARTNGNLLVTLINKPELWQINPWTRSGHASAHLVHHFDEAKQMNGIAELEQDTYAIIASDSVWTISLGQNGGASIPEHIATFPSGLLNGMATLDGGRAVVLSDSERGLIYRLDMQTGEYTVIHQDKTMAPADYLGLQLGINGLRVARDYLYYSNTAKRLFCRVRIDLRTGQAKGPYEVISGGVLSDDFAVGPGDVGFLAGAMDNVVTKVWPDGYHEIAAGSKNSTLLMTATSAAFGRGKSDRGVLYVTTGGETELPVNSTVTRGGKVMALAVDSYV</sequence>
<dbReference type="Proteomes" id="UP000191672">
    <property type="component" value="Unassembled WGS sequence"/>
</dbReference>
<proteinExistence type="predicted"/>
<accession>A0A1V6Q5Q5</accession>
<dbReference type="SUPFAM" id="SSF63829">
    <property type="entry name" value="Calcium-dependent phosphotriesterase"/>
    <property type="match status" value="1"/>
</dbReference>
<dbReference type="AlphaFoldDB" id="A0A1V6Q5Q5"/>
<dbReference type="Gene3D" id="2.120.10.30">
    <property type="entry name" value="TolB, C-terminal domain"/>
    <property type="match status" value="1"/>
</dbReference>
<dbReference type="PANTHER" id="PTHR42060:SF3">
    <property type="entry name" value="SMP-30_GLUCONOLACTONASE_LRE-LIKE REGION DOMAIN-CONTAINING PROTEIN"/>
    <property type="match status" value="1"/>
</dbReference>
<evidence type="ECO:0008006" key="3">
    <source>
        <dbReference type="Google" id="ProtNLM"/>
    </source>
</evidence>
<dbReference type="PANTHER" id="PTHR42060">
    <property type="entry name" value="NHL REPEAT-CONTAINING PROTEIN-RELATED"/>
    <property type="match status" value="1"/>
</dbReference>
<organism evidence="1 2">
    <name type="scientific">Penicillium antarcticum</name>
    <dbReference type="NCBI Taxonomy" id="416450"/>
    <lineage>
        <taxon>Eukaryota</taxon>
        <taxon>Fungi</taxon>
        <taxon>Dikarya</taxon>
        <taxon>Ascomycota</taxon>
        <taxon>Pezizomycotina</taxon>
        <taxon>Eurotiomycetes</taxon>
        <taxon>Eurotiomycetidae</taxon>
        <taxon>Eurotiales</taxon>
        <taxon>Aspergillaceae</taxon>
        <taxon>Penicillium</taxon>
    </lineage>
</organism>
<gene>
    <name evidence="1" type="ORF">PENANT_c012G02366</name>
</gene>
<comment type="caution">
    <text evidence="1">The sequence shown here is derived from an EMBL/GenBank/DDBJ whole genome shotgun (WGS) entry which is preliminary data.</text>
</comment>
<dbReference type="EMBL" id="MDYN01000012">
    <property type="protein sequence ID" value="OQD84564.1"/>
    <property type="molecule type" value="Genomic_DNA"/>
</dbReference>
<evidence type="ECO:0000313" key="2">
    <source>
        <dbReference type="Proteomes" id="UP000191672"/>
    </source>
</evidence>
<protein>
    <recommendedName>
        <fullName evidence="3">SMP-30/Gluconolactonase/LRE-like region domain-containing protein</fullName>
    </recommendedName>
</protein>